<evidence type="ECO:0000256" key="1">
    <source>
        <dbReference type="SAM" id="MobiDB-lite"/>
    </source>
</evidence>
<dbReference type="AlphaFoldDB" id="A0A7S1J387"/>
<proteinExistence type="predicted"/>
<reference evidence="2" key="1">
    <citation type="submission" date="2021-01" db="EMBL/GenBank/DDBJ databases">
        <authorList>
            <person name="Corre E."/>
            <person name="Pelletier E."/>
            <person name="Niang G."/>
            <person name="Scheremetjew M."/>
            <person name="Finn R."/>
            <person name="Kale V."/>
            <person name="Holt S."/>
            <person name="Cochrane G."/>
            <person name="Meng A."/>
            <person name="Brown T."/>
            <person name="Cohen L."/>
        </authorList>
    </citation>
    <scope>NUCLEOTIDE SEQUENCE</scope>
    <source>
        <strain evidence="2">NIES-381</strain>
    </source>
</reference>
<feature type="region of interest" description="Disordered" evidence="1">
    <location>
        <begin position="84"/>
        <end position="106"/>
    </location>
</feature>
<protein>
    <submittedName>
        <fullName evidence="2">Uncharacterized protein</fullName>
    </submittedName>
</protein>
<name>A0A7S1J387_9EUGL</name>
<gene>
    <name evidence="2" type="ORF">EGYM00392_LOCUS41979</name>
</gene>
<evidence type="ECO:0000313" key="2">
    <source>
        <dbReference type="EMBL" id="CAD9030837.1"/>
    </source>
</evidence>
<accession>A0A7S1J387</accession>
<sequence length="106" mass="11833">MYLLYIISTARLRHTDRSPHYTLHYICFQLLGVQCSGEAGGECKVEYTPMGNVSYTMRGTSSVDPVRMDGGSYTVPHLLTPEDSFAGQPTRLPSLEEADMYDNYGT</sequence>
<organism evidence="2">
    <name type="scientific">Eutreptiella gymnastica</name>
    <dbReference type="NCBI Taxonomy" id="73025"/>
    <lineage>
        <taxon>Eukaryota</taxon>
        <taxon>Discoba</taxon>
        <taxon>Euglenozoa</taxon>
        <taxon>Euglenida</taxon>
        <taxon>Spirocuta</taxon>
        <taxon>Euglenophyceae</taxon>
        <taxon>Eutreptiales</taxon>
        <taxon>Eutreptiaceae</taxon>
        <taxon>Eutreptiella</taxon>
    </lineage>
</organism>
<dbReference type="EMBL" id="HBGA01112820">
    <property type="protein sequence ID" value="CAD9030837.1"/>
    <property type="molecule type" value="Transcribed_RNA"/>
</dbReference>